<name>A0A1G2I1I6_9BACT</name>
<sequence length="461" mass="50537">MFSIKKTIITGLFLLGLPLLIHAEDLALTCKQLSETQDSCQSLSSSECRSLLEKCAAYYDAQSAAIAQDITKTSQQKNTLQNQISLLRKKITGLEYQINQGTLMVKDLNSQIGDTQDSINKTSQKINESKAQIAAILRSLYEEDQKSSFQILLEGNITHFFSNLTYLENLNARVSDLLQSTTNLKSYLESQEAKMDAERGQLQKTIKIQNQQRQEINQNKKQQETYLNLTEAQYQQQQKEKAAADKNAASIKARIFDLIGVSKAPNFGQALEMAKYVSSITGVRPAFLLAVLTQESNLGKNVGQCYVTDFSTGNGTNLQGTPKQRVMSPRTIPSFIELTAGLGMESAKTPVSCWIPLYSGGVPYGWGGAMGPAQFIASTWNLYKGKVAQITGSLANPWNIKDAFLASGLLLKDNGALTSEATAAAKYYCGGSYTRSECRSYANSVLRYASQYEADIAAIGG</sequence>
<feature type="coiled-coil region" evidence="1">
    <location>
        <begin position="70"/>
        <end position="97"/>
    </location>
</feature>
<dbReference type="AlphaFoldDB" id="A0A1G2I1I6"/>
<dbReference type="Gene3D" id="6.10.250.3150">
    <property type="match status" value="1"/>
</dbReference>
<dbReference type="InterPro" id="IPR023346">
    <property type="entry name" value="Lysozyme-like_dom_sf"/>
</dbReference>
<evidence type="ECO:0000313" key="3">
    <source>
        <dbReference type="Proteomes" id="UP000178820"/>
    </source>
</evidence>
<gene>
    <name evidence="2" type="ORF">A3D44_04040</name>
</gene>
<evidence type="ECO:0008006" key="4">
    <source>
        <dbReference type="Google" id="ProtNLM"/>
    </source>
</evidence>
<reference evidence="2 3" key="1">
    <citation type="journal article" date="2016" name="Nat. Commun.">
        <title>Thousands of microbial genomes shed light on interconnected biogeochemical processes in an aquifer system.</title>
        <authorList>
            <person name="Anantharaman K."/>
            <person name="Brown C.T."/>
            <person name="Hug L.A."/>
            <person name="Sharon I."/>
            <person name="Castelle C.J."/>
            <person name="Probst A.J."/>
            <person name="Thomas B.C."/>
            <person name="Singh A."/>
            <person name="Wilkins M.J."/>
            <person name="Karaoz U."/>
            <person name="Brodie E.L."/>
            <person name="Williams K.H."/>
            <person name="Hubbard S.S."/>
            <person name="Banfield J.F."/>
        </authorList>
    </citation>
    <scope>NUCLEOTIDE SEQUENCE [LARGE SCALE GENOMIC DNA]</scope>
</reference>
<dbReference type="Gene3D" id="1.10.530.10">
    <property type="match status" value="1"/>
</dbReference>
<protein>
    <recommendedName>
        <fullName evidence="4">Transglycosylase SLT domain-containing protein</fullName>
    </recommendedName>
</protein>
<proteinExistence type="predicted"/>
<evidence type="ECO:0000313" key="2">
    <source>
        <dbReference type="EMBL" id="OGZ68656.1"/>
    </source>
</evidence>
<dbReference type="EMBL" id="MHOT01000019">
    <property type="protein sequence ID" value="OGZ68656.1"/>
    <property type="molecule type" value="Genomic_DNA"/>
</dbReference>
<organism evidence="2 3">
    <name type="scientific">Candidatus Staskawiczbacteria bacterium RIFCSPHIGHO2_02_FULL_42_22</name>
    <dbReference type="NCBI Taxonomy" id="1802207"/>
    <lineage>
        <taxon>Bacteria</taxon>
        <taxon>Candidatus Staskawicziibacteriota</taxon>
    </lineage>
</organism>
<feature type="coiled-coil region" evidence="1">
    <location>
        <begin position="199"/>
        <end position="254"/>
    </location>
</feature>
<dbReference type="SUPFAM" id="SSF53955">
    <property type="entry name" value="Lysozyme-like"/>
    <property type="match status" value="1"/>
</dbReference>
<keyword evidence="1" id="KW-0175">Coiled coil</keyword>
<comment type="caution">
    <text evidence="2">The sequence shown here is derived from an EMBL/GenBank/DDBJ whole genome shotgun (WGS) entry which is preliminary data.</text>
</comment>
<accession>A0A1G2I1I6</accession>
<dbReference type="Proteomes" id="UP000178820">
    <property type="component" value="Unassembled WGS sequence"/>
</dbReference>
<dbReference type="STRING" id="1802207.A3D44_04040"/>
<evidence type="ECO:0000256" key="1">
    <source>
        <dbReference type="SAM" id="Coils"/>
    </source>
</evidence>